<feature type="domain" description="Predicted membrane protein YciQ-like C-terminal" evidence="2">
    <location>
        <begin position="45"/>
        <end position="215"/>
    </location>
</feature>
<dbReference type="InterPro" id="IPR048389">
    <property type="entry name" value="YciQ-like_C"/>
</dbReference>
<sequence length="286" mass="32929">MNNFTDYLTPINANIISIVLILSIVVLIKKSYKKTSKITTDEFKENLTPAEISSLVFGNMKYVKSITSTLFYLSQKGNIKLNVLEKDFSIDFLNTKNLNASEKYLLDFFKSTKKLNLNSKDLLKERKSAPDDFNKAMQKYFDLVENSLFEKKLKKKNDVKNPTFIILISLMYLIVSILLAYNKGFLALLIIPLSLILAFNEAKKIFEKTPQGERIQTKYFNMIENFENGKLNINSINQEDLLNLIALGAKNEKLELLLKSNSTIDYKTYKTVFDCNNLIFADKKSR</sequence>
<dbReference type="RefSeq" id="WP_084229964.1">
    <property type="nucleotide sequence ID" value="NZ_FWWR01000009.1"/>
</dbReference>
<keyword evidence="1" id="KW-0812">Transmembrane</keyword>
<dbReference type="AlphaFoldDB" id="A0A1W1UII8"/>
<accession>A0A1W1UII8</accession>
<dbReference type="EMBL" id="FWWR01000009">
    <property type="protein sequence ID" value="SMB80641.1"/>
    <property type="molecule type" value="Genomic_DNA"/>
</dbReference>
<evidence type="ECO:0000259" key="2">
    <source>
        <dbReference type="Pfam" id="PF20990"/>
    </source>
</evidence>
<feature type="transmembrane region" description="Helical" evidence="1">
    <location>
        <begin position="185"/>
        <end position="202"/>
    </location>
</feature>
<proteinExistence type="predicted"/>
<dbReference type="Proteomes" id="UP000192368">
    <property type="component" value="Unassembled WGS sequence"/>
</dbReference>
<keyword evidence="1" id="KW-1133">Transmembrane helix</keyword>
<dbReference type="Pfam" id="PF20990">
    <property type="entry name" value="DUF2207_C"/>
    <property type="match status" value="1"/>
</dbReference>
<gene>
    <name evidence="3" type="ORF">SAMN00017477_0259</name>
</gene>
<feature type="transmembrane region" description="Helical" evidence="1">
    <location>
        <begin position="161"/>
        <end position="179"/>
    </location>
</feature>
<name>A0A1W1UII8_PEPAS</name>
<evidence type="ECO:0000313" key="4">
    <source>
        <dbReference type="Proteomes" id="UP000192368"/>
    </source>
</evidence>
<organism evidence="3 4">
    <name type="scientific">Peptoniphilus asaccharolyticus DSM 20463</name>
    <dbReference type="NCBI Taxonomy" id="573058"/>
    <lineage>
        <taxon>Bacteria</taxon>
        <taxon>Bacillati</taxon>
        <taxon>Bacillota</taxon>
        <taxon>Tissierellia</taxon>
        <taxon>Tissierellales</taxon>
        <taxon>Peptoniphilaceae</taxon>
        <taxon>Peptoniphilus</taxon>
    </lineage>
</organism>
<feature type="transmembrane region" description="Helical" evidence="1">
    <location>
        <begin position="12"/>
        <end position="28"/>
    </location>
</feature>
<evidence type="ECO:0000256" key="1">
    <source>
        <dbReference type="SAM" id="Phobius"/>
    </source>
</evidence>
<keyword evidence="4" id="KW-1185">Reference proteome</keyword>
<evidence type="ECO:0000313" key="3">
    <source>
        <dbReference type="EMBL" id="SMB80641.1"/>
    </source>
</evidence>
<keyword evidence="1" id="KW-0472">Membrane</keyword>
<protein>
    <submittedName>
        <fullName evidence="3">Predicted membrane protein</fullName>
    </submittedName>
</protein>
<reference evidence="4" key="1">
    <citation type="submission" date="2017-04" db="EMBL/GenBank/DDBJ databases">
        <authorList>
            <person name="Varghese N."/>
            <person name="Submissions S."/>
        </authorList>
    </citation>
    <scope>NUCLEOTIDE SEQUENCE [LARGE SCALE GENOMIC DNA]</scope>
    <source>
        <strain evidence="4">DSM 20463</strain>
    </source>
</reference>
<dbReference type="OrthoDB" id="9979143at2"/>